<evidence type="ECO:0000259" key="9">
    <source>
        <dbReference type="Pfam" id="PF00266"/>
    </source>
</evidence>
<keyword evidence="7" id="KW-0411">Iron-sulfur</keyword>
<feature type="domain" description="Aminotransferase class V" evidence="9">
    <location>
        <begin position="5"/>
        <end position="366"/>
    </location>
</feature>
<comment type="similarity">
    <text evidence="2">Belongs to the class-V pyridoxal-phosphate-dependent aminotransferase family. NifS/IscS subfamily.</text>
</comment>
<name>A0ABR9AP05_9BACT</name>
<dbReference type="Gene3D" id="3.90.1150.10">
    <property type="entry name" value="Aspartate Aminotransferase, domain 1"/>
    <property type="match status" value="1"/>
</dbReference>
<organism evidence="10 11">
    <name type="scientific">Echinicola arenosa</name>
    <dbReference type="NCBI Taxonomy" id="2774144"/>
    <lineage>
        <taxon>Bacteria</taxon>
        <taxon>Pseudomonadati</taxon>
        <taxon>Bacteroidota</taxon>
        <taxon>Cytophagia</taxon>
        <taxon>Cytophagales</taxon>
        <taxon>Cyclobacteriaceae</taxon>
        <taxon>Echinicola</taxon>
    </lineage>
</organism>
<evidence type="ECO:0000256" key="2">
    <source>
        <dbReference type="ARBA" id="ARBA00006490"/>
    </source>
</evidence>
<sequence length="384" mass="42291">MKRPIYLDYCATTPCDPEVVKVMMPYFSHHFGNPSSNDHLLGWESKEAVEVARQQLATLINCKPKDLIFTSGATESINWVLKGLFHNNGRKGHFITTKIEHSAVLDTMAYLQEQGAELTFLEVDQNGQILLDDLESSIQDNTLGFVCMYANNEIGTILPIDKIGEITVKYNIDLICDGTQAVGKIPMDLSSSPIAYMAFSAHKMYGPKGIGGLYIANSDLKSKLGPFLHGGKQEGSFRSGTMNVPGIVGFGKAAALCYHYMEVEFEQLSSLRDYFELKLGELSGVIIQAFNGNRLPNVSNVSFSGVEGERLILNLSKYMAVSRGSACSSIIHRPSHVLKAIGMSDEDALNAIRFSLGRFTTKEEVETALKVIRDTVLDLKMNIV</sequence>
<evidence type="ECO:0000313" key="10">
    <source>
        <dbReference type="EMBL" id="MBD8489349.1"/>
    </source>
</evidence>
<evidence type="ECO:0000256" key="1">
    <source>
        <dbReference type="ARBA" id="ARBA00001933"/>
    </source>
</evidence>
<protein>
    <submittedName>
        <fullName evidence="10">Cysteine desulfurase</fullName>
    </submittedName>
</protein>
<evidence type="ECO:0000256" key="7">
    <source>
        <dbReference type="ARBA" id="ARBA00023014"/>
    </source>
</evidence>
<comment type="cofactor">
    <cofactor evidence="1">
        <name>pyridoxal 5'-phosphate</name>
        <dbReference type="ChEBI" id="CHEBI:597326"/>
    </cofactor>
</comment>
<dbReference type="PANTHER" id="PTHR11601:SF34">
    <property type="entry name" value="CYSTEINE DESULFURASE"/>
    <property type="match status" value="1"/>
</dbReference>
<proteinExistence type="inferred from homology"/>
<evidence type="ECO:0000256" key="6">
    <source>
        <dbReference type="ARBA" id="ARBA00023004"/>
    </source>
</evidence>
<dbReference type="PIRSF" id="PIRSF005572">
    <property type="entry name" value="NifS"/>
    <property type="match status" value="1"/>
</dbReference>
<dbReference type="Gene3D" id="3.40.640.10">
    <property type="entry name" value="Type I PLP-dependent aspartate aminotransferase-like (Major domain)"/>
    <property type="match status" value="1"/>
</dbReference>
<keyword evidence="5" id="KW-0663">Pyridoxal phosphate</keyword>
<accession>A0ABR9AP05</accession>
<dbReference type="InterPro" id="IPR015422">
    <property type="entry name" value="PyrdxlP-dep_Trfase_small"/>
</dbReference>
<evidence type="ECO:0000313" key="11">
    <source>
        <dbReference type="Proteomes" id="UP000647133"/>
    </source>
</evidence>
<dbReference type="InterPro" id="IPR016454">
    <property type="entry name" value="Cysteine_dSase"/>
</dbReference>
<reference evidence="10 11" key="1">
    <citation type="submission" date="2020-09" db="EMBL/GenBank/DDBJ databases">
        <title>Echinicola sp. CAU 1574 isolated from sand of Sido Beach.</title>
        <authorList>
            <person name="Kim W."/>
        </authorList>
    </citation>
    <scope>NUCLEOTIDE SEQUENCE [LARGE SCALE GENOMIC DNA]</scope>
    <source>
        <strain evidence="10 11">CAU 1574</strain>
    </source>
</reference>
<dbReference type="Pfam" id="PF00266">
    <property type="entry name" value="Aminotran_5"/>
    <property type="match status" value="1"/>
</dbReference>
<evidence type="ECO:0000256" key="5">
    <source>
        <dbReference type="ARBA" id="ARBA00022898"/>
    </source>
</evidence>
<comment type="catalytic activity">
    <reaction evidence="8">
        <text>(sulfur carrier)-H + L-cysteine = (sulfur carrier)-SH + L-alanine</text>
        <dbReference type="Rhea" id="RHEA:43892"/>
        <dbReference type="Rhea" id="RHEA-COMP:14737"/>
        <dbReference type="Rhea" id="RHEA-COMP:14739"/>
        <dbReference type="ChEBI" id="CHEBI:29917"/>
        <dbReference type="ChEBI" id="CHEBI:35235"/>
        <dbReference type="ChEBI" id="CHEBI:57972"/>
        <dbReference type="ChEBI" id="CHEBI:64428"/>
        <dbReference type="EC" id="2.8.1.7"/>
    </reaction>
</comment>
<gene>
    <name evidence="10" type="ORF">IFO69_11395</name>
</gene>
<dbReference type="EMBL" id="JACYTQ010000003">
    <property type="protein sequence ID" value="MBD8489349.1"/>
    <property type="molecule type" value="Genomic_DNA"/>
</dbReference>
<evidence type="ECO:0000256" key="4">
    <source>
        <dbReference type="ARBA" id="ARBA00022723"/>
    </source>
</evidence>
<dbReference type="RefSeq" id="WP_192010226.1">
    <property type="nucleotide sequence ID" value="NZ_JACYTQ010000003.1"/>
</dbReference>
<keyword evidence="4" id="KW-0479">Metal-binding</keyword>
<evidence type="ECO:0000256" key="3">
    <source>
        <dbReference type="ARBA" id="ARBA00022679"/>
    </source>
</evidence>
<evidence type="ECO:0000256" key="8">
    <source>
        <dbReference type="ARBA" id="ARBA00050776"/>
    </source>
</evidence>
<dbReference type="InterPro" id="IPR015424">
    <property type="entry name" value="PyrdxlP-dep_Trfase"/>
</dbReference>
<keyword evidence="11" id="KW-1185">Reference proteome</keyword>
<keyword evidence="6" id="KW-0408">Iron</keyword>
<dbReference type="SUPFAM" id="SSF53383">
    <property type="entry name" value="PLP-dependent transferases"/>
    <property type="match status" value="1"/>
</dbReference>
<dbReference type="InterPro" id="IPR000192">
    <property type="entry name" value="Aminotrans_V_dom"/>
</dbReference>
<keyword evidence="3" id="KW-0808">Transferase</keyword>
<comment type="caution">
    <text evidence="10">The sequence shown here is derived from an EMBL/GenBank/DDBJ whole genome shotgun (WGS) entry which is preliminary data.</text>
</comment>
<dbReference type="Proteomes" id="UP000647133">
    <property type="component" value="Unassembled WGS sequence"/>
</dbReference>
<dbReference type="PANTHER" id="PTHR11601">
    <property type="entry name" value="CYSTEINE DESULFURYLASE FAMILY MEMBER"/>
    <property type="match status" value="1"/>
</dbReference>
<dbReference type="InterPro" id="IPR015421">
    <property type="entry name" value="PyrdxlP-dep_Trfase_major"/>
</dbReference>